<dbReference type="Proteomes" id="UP000607653">
    <property type="component" value="Unassembled WGS sequence"/>
</dbReference>
<sequence length="60" mass="6617">MQQKYMSQNSAALELINNATGVDEEGHAHQQILSYAVKSKKIQVNLTVLLIVLEGCSNFP</sequence>
<proteinExistence type="predicted"/>
<accession>A0A822Y3D0</accession>
<keyword evidence="2" id="KW-1185">Reference proteome</keyword>
<name>A0A822Y3D0_NELNU</name>
<protein>
    <submittedName>
        <fullName evidence="1">Uncharacterized protein</fullName>
    </submittedName>
</protein>
<comment type="caution">
    <text evidence="1">The sequence shown here is derived from an EMBL/GenBank/DDBJ whole genome shotgun (WGS) entry which is preliminary data.</text>
</comment>
<dbReference type="EMBL" id="DUZY01000002">
    <property type="protein sequence ID" value="DAD25746.1"/>
    <property type="molecule type" value="Genomic_DNA"/>
</dbReference>
<evidence type="ECO:0000313" key="1">
    <source>
        <dbReference type="EMBL" id="DAD25746.1"/>
    </source>
</evidence>
<reference evidence="1 2" key="1">
    <citation type="journal article" date="2020" name="Mol. Biol. Evol.">
        <title>Distinct Expression and Methylation Patterns for Genes with Different Fates following a Single Whole-Genome Duplication in Flowering Plants.</title>
        <authorList>
            <person name="Shi T."/>
            <person name="Rahmani R.S."/>
            <person name="Gugger P.F."/>
            <person name="Wang M."/>
            <person name="Li H."/>
            <person name="Zhang Y."/>
            <person name="Li Z."/>
            <person name="Wang Q."/>
            <person name="Van de Peer Y."/>
            <person name="Marchal K."/>
            <person name="Chen J."/>
        </authorList>
    </citation>
    <scope>NUCLEOTIDE SEQUENCE [LARGE SCALE GENOMIC DNA]</scope>
    <source>
        <tissue evidence="1">Leaf</tissue>
    </source>
</reference>
<dbReference type="AlphaFoldDB" id="A0A822Y3D0"/>
<evidence type="ECO:0000313" key="2">
    <source>
        <dbReference type="Proteomes" id="UP000607653"/>
    </source>
</evidence>
<gene>
    <name evidence="1" type="ORF">HUJ06_027214</name>
</gene>
<organism evidence="1 2">
    <name type="scientific">Nelumbo nucifera</name>
    <name type="common">Sacred lotus</name>
    <dbReference type="NCBI Taxonomy" id="4432"/>
    <lineage>
        <taxon>Eukaryota</taxon>
        <taxon>Viridiplantae</taxon>
        <taxon>Streptophyta</taxon>
        <taxon>Embryophyta</taxon>
        <taxon>Tracheophyta</taxon>
        <taxon>Spermatophyta</taxon>
        <taxon>Magnoliopsida</taxon>
        <taxon>Proteales</taxon>
        <taxon>Nelumbonaceae</taxon>
        <taxon>Nelumbo</taxon>
    </lineage>
</organism>